<dbReference type="RefSeq" id="WP_385949249.1">
    <property type="nucleotide sequence ID" value="NZ_JBHSUB010000008.1"/>
</dbReference>
<evidence type="ECO:0000256" key="7">
    <source>
        <dbReference type="HAMAP-Rule" id="MF_01071"/>
    </source>
</evidence>
<evidence type="ECO:0000256" key="6">
    <source>
        <dbReference type="ARBA" id="ARBA00023136"/>
    </source>
</evidence>
<evidence type="ECO:0000313" key="8">
    <source>
        <dbReference type="EMBL" id="MFC6378035.1"/>
    </source>
</evidence>
<dbReference type="NCBIfam" id="NF002791">
    <property type="entry name" value="PRK02913.1"/>
    <property type="match status" value="1"/>
</dbReference>
<feature type="transmembrane region" description="Helical" evidence="7">
    <location>
        <begin position="46"/>
        <end position="63"/>
    </location>
</feature>
<keyword evidence="6 7" id="KW-0472">Membrane</keyword>
<evidence type="ECO:0000256" key="4">
    <source>
        <dbReference type="ARBA" id="ARBA00022692"/>
    </source>
</evidence>
<dbReference type="EMBL" id="JBHSUB010000008">
    <property type="protein sequence ID" value="MFC6378035.1"/>
    <property type="molecule type" value="Genomic_DNA"/>
</dbReference>
<evidence type="ECO:0000313" key="9">
    <source>
        <dbReference type="Proteomes" id="UP001596230"/>
    </source>
</evidence>
<comment type="caution">
    <text evidence="8">The sequence shown here is derived from an EMBL/GenBank/DDBJ whole genome shotgun (WGS) entry which is preliminary data.</text>
</comment>
<keyword evidence="5 7" id="KW-1133">Transmembrane helix</keyword>
<accession>A0ABW1VX09</accession>
<evidence type="ECO:0000256" key="1">
    <source>
        <dbReference type="ARBA" id="ARBA00004651"/>
    </source>
</evidence>
<reference evidence="9" key="1">
    <citation type="journal article" date="2019" name="Int. J. Syst. Evol. Microbiol.">
        <title>The Global Catalogue of Microorganisms (GCM) 10K type strain sequencing project: providing services to taxonomists for standard genome sequencing and annotation.</title>
        <authorList>
            <consortium name="The Broad Institute Genomics Platform"/>
            <consortium name="The Broad Institute Genome Sequencing Center for Infectious Disease"/>
            <person name="Wu L."/>
            <person name="Ma J."/>
        </authorList>
    </citation>
    <scope>NUCLEOTIDE SEQUENCE [LARGE SCALE GENOMIC DNA]</scope>
    <source>
        <strain evidence="9">CGMCC 1.18518</strain>
    </source>
</reference>
<protein>
    <recommendedName>
        <fullName evidence="7">UPF0266 membrane protein ACFP9W_08025</fullName>
    </recommendedName>
</protein>
<feature type="transmembrane region" description="Helical" evidence="7">
    <location>
        <begin position="6"/>
        <end position="25"/>
    </location>
</feature>
<organism evidence="8 9">
    <name type="scientific">Tatumella terrea</name>
    <dbReference type="NCBI Taxonomy" id="419007"/>
    <lineage>
        <taxon>Bacteria</taxon>
        <taxon>Pseudomonadati</taxon>
        <taxon>Pseudomonadota</taxon>
        <taxon>Gammaproteobacteria</taxon>
        <taxon>Enterobacterales</taxon>
        <taxon>Erwiniaceae</taxon>
        <taxon>Tatumella</taxon>
    </lineage>
</organism>
<dbReference type="Pfam" id="PF06173">
    <property type="entry name" value="DUF986"/>
    <property type="match status" value="1"/>
</dbReference>
<name>A0ABW1VX09_9GAMM</name>
<keyword evidence="4 7" id="KW-0812">Transmembrane</keyword>
<evidence type="ECO:0000256" key="3">
    <source>
        <dbReference type="ARBA" id="ARBA00022475"/>
    </source>
</evidence>
<keyword evidence="3 7" id="KW-1003">Cell membrane</keyword>
<comment type="subcellular location">
    <subcellularLocation>
        <location evidence="1 7">Cell membrane</location>
        <topology evidence="1 7">Multi-pass membrane protein</topology>
    </subcellularLocation>
</comment>
<feature type="transmembrane region" description="Helical" evidence="7">
    <location>
        <begin position="69"/>
        <end position="87"/>
    </location>
</feature>
<dbReference type="HAMAP" id="MF_01071">
    <property type="entry name" value="UPF0266"/>
    <property type="match status" value="1"/>
</dbReference>
<dbReference type="InterPro" id="IPR009328">
    <property type="entry name" value="DUF986"/>
</dbReference>
<sequence length="153" mass="17177">MSLTDAALLLFTVCLMGGLFFEQVLTSWLKGKTLLRVSLLRTKATDSTIFIVLVGILLYNNVVSAGSPLTNWLLSLLLLCGIYLAWIRRPVLLFKPAGLWYGMMYIAYSRIQQLNLSEDGVLVVGLGERNLLIRVRDIDSLQQIYHTLSTLRA</sequence>
<comment type="similarity">
    <text evidence="2 7">Belongs to the UPF0266 family.</text>
</comment>
<evidence type="ECO:0000256" key="5">
    <source>
        <dbReference type="ARBA" id="ARBA00022989"/>
    </source>
</evidence>
<evidence type="ECO:0000256" key="2">
    <source>
        <dbReference type="ARBA" id="ARBA00009962"/>
    </source>
</evidence>
<keyword evidence="9" id="KW-1185">Reference proteome</keyword>
<gene>
    <name evidence="8" type="ORF">ACFP9W_08025</name>
</gene>
<dbReference type="Proteomes" id="UP001596230">
    <property type="component" value="Unassembled WGS sequence"/>
</dbReference>
<proteinExistence type="inferred from homology"/>